<name>A0A2R7YXX8_9ACTN</name>
<dbReference type="InterPro" id="IPR008979">
    <property type="entry name" value="Galactose-bd-like_sf"/>
</dbReference>
<feature type="signal peptide" evidence="1">
    <location>
        <begin position="1"/>
        <end position="22"/>
    </location>
</feature>
<dbReference type="OrthoDB" id="3783901at2"/>
<dbReference type="Pfam" id="PF08305">
    <property type="entry name" value="NPCBM"/>
    <property type="match status" value="1"/>
</dbReference>
<evidence type="ECO:0000313" key="4">
    <source>
        <dbReference type="Proteomes" id="UP000244867"/>
    </source>
</evidence>
<dbReference type="Proteomes" id="UP000244867">
    <property type="component" value="Unassembled WGS sequence"/>
</dbReference>
<sequence>MRRTSLAVASLLATATLLPVSAGQASAPAERQAAQARISLSAPSTVAPHSRVTLTGRTGARRGAKVRIYQRPLDRASWNLEGTTRVKKRGKFRYSEGVTTFSRYYKACVGRSCSPQRLVTVGNVPTTPPPPPATPQAASLTLVTGAAPEIEAGQTITVGGTASANLAGKPVALQAYDAAGKTWGNIATGLVDAAGSWTLTGPIGTAGKIGIRVYAPPSATTLETAVGAGVIAVYGWYPLGESKMPSRVSGYVEYGPATINAVPYATSVTMETSSGVGSGEWNLARSCKTFTATVGLLDTASTTTRYSYQLFSDSVQKATKDAIALGTSNPVSIDVTNALRLRIATQRTAGSGYDYLVFGDAKALCSF</sequence>
<dbReference type="InterPro" id="IPR013222">
    <property type="entry name" value="Glyco_hyd_98_carb-bd"/>
</dbReference>
<organism evidence="3 4">
    <name type="scientific">Nocardioides currus</name>
    <dbReference type="NCBI Taxonomy" id="2133958"/>
    <lineage>
        <taxon>Bacteria</taxon>
        <taxon>Bacillati</taxon>
        <taxon>Actinomycetota</taxon>
        <taxon>Actinomycetes</taxon>
        <taxon>Propionibacteriales</taxon>
        <taxon>Nocardioidaceae</taxon>
        <taxon>Nocardioides</taxon>
    </lineage>
</organism>
<dbReference type="AlphaFoldDB" id="A0A2R7YXX8"/>
<reference evidence="3 4" key="1">
    <citation type="submission" date="2018-03" db="EMBL/GenBank/DDBJ databases">
        <authorList>
            <person name="Keele B.F."/>
        </authorList>
    </citation>
    <scope>NUCLEOTIDE SEQUENCE [LARGE SCALE GENOMIC DNA]</scope>
    <source>
        <strain evidence="3 4">IB-3</strain>
    </source>
</reference>
<dbReference type="EMBL" id="PYXZ01000003">
    <property type="protein sequence ID" value="PUA81191.1"/>
    <property type="molecule type" value="Genomic_DNA"/>
</dbReference>
<evidence type="ECO:0000256" key="1">
    <source>
        <dbReference type="SAM" id="SignalP"/>
    </source>
</evidence>
<keyword evidence="4" id="KW-1185">Reference proteome</keyword>
<feature type="domain" description="Glycosyl hydrolase family 98 putative carbohydrate-binding module" evidence="2">
    <location>
        <begin position="256"/>
        <end position="362"/>
    </location>
</feature>
<gene>
    <name evidence="3" type="ORF">C7S10_09120</name>
</gene>
<dbReference type="SUPFAM" id="SSF49785">
    <property type="entry name" value="Galactose-binding domain-like"/>
    <property type="match status" value="1"/>
</dbReference>
<comment type="caution">
    <text evidence="3">The sequence shown here is derived from an EMBL/GenBank/DDBJ whole genome shotgun (WGS) entry which is preliminary data.</text>
</comment>
<keyword evidence="1" id="KW-0732">Signal</keyword>
<accession>A0A2R7YXX8</accession>
<dbReference type="RefSeq" id="WP_108344133.1">
    <property type="nucleotide sequence ID" value="NZ_PYXZ01000003.1"/>
</dbReference>
<protein>
    <recommendedName>
        <fullName evidence="2">Glycosyl hydrolase family 98 putative carbohydrate-binding module domain-containing protein</fullName>
    </recommendedName>
</protein>
<evidence type="ECO:0000259" key="2">
    <source>
        <dbReference type="Pfam" id="PF08305"/>
    </source>
</evidence>
<feature type="chain" id="PRO_5038503001" description="Glycosyl hydrolase family 98 putative carbohydrate-binding module domain-containing protein" evidence="1">
    <location>
        <begin position="23"/>
        <end position="367"/>
    </location>
</feature>
<proteinExistence type="predicted"/>
<evidence type="ECO:0000313" key="3">
    <source>
        <dbReference type="EMBL" id="PUA81191.1"/>
    </source>
</evidence>
<dbReference type="Gene3D" id="2.60.120.1060">
    <property type="entry name" value="NPCBM/NEW2 domain"/>
    <property type="match status" value="1"/>
</dbReference>
<dbReference type="InterPro" id="IPR038637">
    <property type="entry name" value="NPCBM_sf"/>
</dbReference>